<name>A0A0A2ETX0_PORCN</name>
<evidence type="ECO:0000259" key="6">
    <source>
        <dbReference type="Pfam" id="PF02748"/>
    </source>
</evidence>
<dbReference type="OrthoDB" id="5599321at2"/>
<dbReference type="InterPro" id="IPR036793">
    <property type="entry name" value="Asp_carbatrfase_reg_N_sf"/>
</dbReference>
<evidence type="ECO:0000256" key="3">
    <source>
        <dbReference type="ARBA" id="ARBA00022975"/>
    </source>
</evidence>
<sequence length="157" mass="17641">MSKVEKGALQVPAICNGSVIDHIPVEKLMKVVRLLGMDRLNLPITIGQNFASQKLGRKGIIKVEDKHFTQAEVNKLALVAPRIVINVIKDYKVVEKIHAVLPDEIVGIVQCSNPKCISNNEPMQSAFSVIDREHGILHCKYCNRKIEREEVIIPFHE</sequence>
<feature type="domain" description="Aspartate carbamoyltransferase regulatory subunit N-terminal" evidence="5">
    <location>
        <begin position="9"/>
        <end position="98"/>
    </location>
</feature>
<dbReference type="NCBIfam" id="TIGR00240">
    <property type="entry name" value="ATCase_reg"/>
    <property type="match status" value="1"/>
</dbReference>
<dbReference type="Pfam" id="PF01948">
    <property type="entry name" value="PyrI"/>
    <property type="match status" value="1"/>
</dbReference>
<evidence type="ECO:0000313" key="8">
    <source>
        <dbReference type="Proteomes" id="UP000030125"/>
    </source>
</evidence>
<gene>
    <name evidence="4" type="primary">pyrI</name>
    <name evidence="7" type="ORF">HQ35_04735</name>
</gene>
<dbReference type="GO" id="GO:0006207">
    <property type="term" value="P:'de novo' pyrimidine nucleobase biosynthetic process"/>
    <property type="evidence" value="ECO:0007669"/>
    <property type="project" value="InterPro"/>
</dbReference>
<feature type="binding site" evidence="4">
    <location>
        <position position="116"/>
    </location>
    <ligand>
        <name>Zn(2+)</name>
        <dbReference type="ChEBI" id="CHEBI:29105"/>
    </ligand>
</feature>
<comment type="subunit">
    <text evidence="4">Contains catalytic and regulatory chains.</text>
</comment>
<dbReference type="InterPro" id="IPR020545">
    <property type="entry name" value="Asp_carbamoyltransf_reg_N"/>
</dbReference>
<feature type="binding site" evidence="4">
    <location>
        <position position="142"/>
    </location>
    <ligand>
        <name>Zn(2+)</name>
        <dbReference type="ChEBI" id="CHEBI:29105"/>
    </ligand>
</feature>
<dbReference type="PANTHER" id="PTHR35805">
    <property type="entry name" value="ASPARTATE CARBAMOYLTRANSFERASE REGULATORY CHAIN"/>
    <property type="match status" value="1"/>
</dbReference>
<dbReference type="RefSeq" id="WP_036851448.1">
    <property type="nucleotide sequence ID" value="NZ_CALTZT010000023.1"/>
</dbReference>
<evidence type="ECO:0000313" key="7">
    <source>
        <dbReference type="EMBL" id="KGN81162.1"/>
    </source>
</evidence>
<accession>A0A0A2ETX0</accession>
<dbReference type="eggNOG" id="COG1781">
    <property type="taxonomic scope" value="Bacteria"/>
</dbReference>
<proteinExistence type="inferred from homology"/>
<comment type="similarity">
    <text evidence="4">Belongs to the PyrI family.</text>
</comment>
<dbReference type="SUPFAM" id="SSF54893">
    <property type="entry name" value="Aspartate carbamoyltransferase, Regulatory-chain, N-terminal domain"/>
    <property type="match status" value="1"/>
</dbReference>
<dbReference type="InterPro" id="IPR002801">
    <property type="entry name" value="Asp_carbamoylTrfase_reg"/>
</dbReference>
<evidence type="ECO:0000259" key="5">
    <source>
        <dbReference type="Pfam" id="PF01948"/>
    </source>
</evidence>
<dbReference type="InterPro" id="IPR020542">
    <property type="entry name" value="Asp_carbamoyltrfase_reg_C"/>
</dbReference>
<dbReference type="AlphaFoldDB" id="A0A0A2ETX0"/>
<dbReference type="Proteomes" id="UP000030125">
    <property type="component" value="Unassembled WGS sequence"/>
</dbReference>
<comment type="function">
    <text evidence="4">Involved in allosteric regulation of aspartate carbamoyltransferase.</text>
</comment>
<dbReference type="Pfam" id="PF02748">
    <property type="entry name" value="PyrI_C"/>
    <property type="match status" value="1"/>
</dbReference>
<evidence type="ECO:0000256" key="1">
    <source>
        <dbReference type="ARBA" id="ARBA00022723"/>
    </source>
</evidence>
<dbReference type="GO" id="GO:0046872">
    <property type="term" value="F:metal ion binding"/>
    <property type="evidence" value="ECO:0007669"/>
    <property type="project" value="UniProtKB-KW"/>
</dbReference>
<comment type="cofactor">
    <cofactor evidence="4">
        <name>Zn(2+)</name>
        <dbReference type="ChEBI" id="CHEBI:29105"/>
    </cofactor>
    <text evidence="4">Binds 1 zinc ion per subunit.</text>
</comment>
<dbReference type="InterPro" id="IPR036792">
    <property type="entry name" value="Asp_carbatrfase_reg_C_sf"/>
</dbReference>
<dbReference type="PANTHER" id="PTHR35805:SF1">
    <property type="entry name" value="ASPARTATE CARBAMOYLTRANSFERASE REGULATORY CHAIN"/>
    <property type="match status" value="1"/>
</dbReference>
<evidence type="ECO:0000256" key="4">
    <source>
        <dbReference type="HAMAP-Rule" id="MF_00002"/>
    </source>
</evidence>
<dbReference type="SUPFAM" id="SSF57825">
    <property type="entry name" value="Aspartate carbamoyltransferase, Regulatory-chain, C-terminal domain"/>
    <property type="match status" value="1"/>
</dbReference>
<evidence type="ECO:0000256" key="2">
    <source>
        <dbReference type="ARBA" id="ARBA00022833"/>
    </source>
</evidence>
<keyword evidence="7" id="KW-0808">Transferase</keyword>
<dbReference type="Gene3D" id="2.30.30.20">
    <property type="entry name" value="Aspartate carbamoyltransferase regulatory subunit, C-terminal domain"/>
    <property type="match status" value="1"/>
</dbReference>
<feature type="domain" description="Aspartate carbamoyltransferase regulatory subunit C-terminal" evidence="6">
    <location>
        <begin position="104"/>
        <end position="151"/>
    </location>
</feature>
<organism evidence="7 8">
    <name type="scientific">Porphyromonas cangingivalis</name>
    <dbReference type="NCBI Taxonomy" id="36874"/>
    <lineage>
        <taxon>Bacteria</taxon>
        <taxon>Pseudomonadati</taxon>
        <taxon>Bacteroidota</taxon>
        <taxon>Bacteroidia</taxon>
        <taxon>Bacteroidales</taxon>
        <taxon>Porphyromonadaceae</taxon>
        <taxon>Porphyromonas</taxon>
    </lineage>
</organism>
<keyword evidence="1 4" id="KW-0479">Metal-binding</keyword>
<dbReference type="HAMAP" id="MF_00002">
    <property type="entry name" value="Asp_carb_tr_reg"/>
    <property type="match status" value="1"/>
</dbReference>
<feature type="binding site" evidence="4">
    <location>
        <position position="139"/>
    </location>
    <ligand>
        <name>Zn(2+)</name>
        <dbReference type="ChEBI" id="CHEBI:29105"/>
    </ligand>
</feature>
<keyword evidence="3 4" id="KW-0665">Pyrimidine biosynthesis</keyword>
<dbReference type="GO" id="GO:0009347">
    <property type="term" value="C:aspartate carbamoyltransferase complex"/>
    <property type="evidence" value="ECO:0007669"/>
    <property type="project" value="InterPro"/>
</dbReference>
<dbReference type="STRING" id="36874.HQ34_03345"/>
<feature type="binding site" evidence="4">
    <location>
        <position position="111"/>
    </location>
    <ligand>
        <name>Zn(2+)</name>
        <dbReference type="ChEBI" id="CHEBI:29105"/>
    </ligand>
</feature>
<dbReference type="GO" id="GO:0016740">
    <property type="term" value="F:transferase activity"/>
    <property type="evidence" value="ECO:0007669"/>
    <property type="project" value="UniProtKB-KW"/>
</dbReference>
<dbReference type="GO" id="GO:0006221">
    <property type="term" value="P:pyrimidine nucleotide biosynthetic process"/>
    <property type="evidence" value="ECO:0007669"/>
    <property type="project" value="UniProtKB-UniRule"/>
</dbReference>
<protein>
    <recommendedName>
        <fullName evidence="4">Aspartate carbamoyltransferase regulatory chain</fullName>
    </recommendedName>
</protein>
<dbReference type="Gene3D" id="3.30.70.140">
    <property type="entry name" value="Aspartate carbamoyltransferase regulatory subunit, N-terminal domain"/>
    <property type="match status" value="1"/>
</dbReference>
<comment type="caution">
    <text evidence="7">The sequence shown here is derived from an EMBL/GenBank/DDBJ whole genome shotgun (WGS) entry which is preliminary data.</text>
</comment>
<keyword evidence="2 4" id="KW-0862">Zinc</keyword>
<dbReference type="EMBL" id="JQJD01000031">
    <property type="protein sequence ID" value="KGN81162.1"/>
    <property type="molecule type" value="Genomic_DNA"/>
</dbReference>
<keyword evidence="8" id="KW-1185">Reference proteome</keyword>
<reference evidence="7 8" key="1">
    <citation type="submission" date="2014-08" db="EMBL/GenBank/DDBJ databases">
        <title>Porphyromonas cangingivalis strain:COT-109_OH1386 Genome sequencing.</title>
        <authorList>
            <person name="Wallis C."/>
            <person name="Deusch O."/>
            <person name="O'Flynn C."/>
            <person name="Davis I."/>
            <person name="Jospin G."/>
            <person name="Darling A.E."/>
            <person name="Coil D.A."/>
            <person name="Alexiev A."/>
            <person name="Horsfall A."/>
            <person name="Kirkwood N."/>
            <person name="Harris S."/>
            <person name="Eisen J.A."/>
        </authorList>
    </citation>
    <scope>NUCLEOTIDE SEQUENCE [LARGE SCALE GENOMIC DNA]</scope>
    <source>
        <strain evidence="8">COT-109 OH1386</strain>
    </source>
</reference>